<keyword evidence="5" id="KW-0732">Signal</keyword>
<keyword evidence="4" id="KW-0788">Thiol protease</keyword>
<evidence type="ECO:0000313" key="8">
    <source>
        <dbReference type="Proteomes" id="UP000655830"/>
    </source>
</evidence>
<evidence type="ECO:0000313" key="7">
    <source>
        <dbReference type="EMBL" id="MBC8581252.1"/>
    </source>
</evidence>
<dbReference type="EMBL" id="JACRSY010000042">
    <property type="protein sequence ID" value="MBC8581252.1"/>
    <property type="molecule type" value="Genomic_DNA"/>
</dbReference>
<dbReference type="PANTHER" id="PTHR47053">
    <property type="entry name" value="MUREIN DD-ENDOPEPTIDASE MEPH-RELATED"/>
    <property type="match status" value="1"/>
</dbReference>
<feature type="domain" description="NlpC/P60" evidence="6">
    <location>
        <begin position="106"/>
        <end position="231"/>
    </location>
</feature>
<evidence type="ECO:0000256" key="4">
    <source>
        <dbReference type="ARBA" id="ARBA00022807"/>
    </source>
</evidence>
<dbReference type="InterPro" id="IPR051202">
    <property type="entry name" value="Peptidase_C40"/>
</dbReference>
<dbReference type="SUPFAM" id="SSF54001">
    <property type="entry name" value="Cysteine proteinases"/>
    <property type="match status" value="1"/>
</dbReference>
<evidence type="ECO:0000256" key="3">
    <source>
        <dbReference type="ARBA" id="ARBA00022801"/>
    </source>
</evidence>
<keyword evidence="2" id="KW-0645">Protease</keyword>
<dbReference type="Proteomes" id="UP000655830">
    <property type="component" value="Unassembled WGS sequence"/>
</dbReference>
<evidence type="ECO:0000256" key="2">
    <source>
        <dbReference type="ARBA" id="ARBA00022670"/>
    </source>
</evidence>
<feature type="signal peptide" evidence="5">
    <location>
        <begin position="1"/>
        <end position="23"/>
    </location>
</feature>
<organism evidence="7 8">
    <name type="scientific">Zhenhengia yiwuensis</name>
    <dbReference type="NCBI Taxonomy" id="2763666"/>
    <lineage>
        <taxon>Bacteria</taxon>
        <taxon>Bacillati</taxon>
        <taxon>Bacillota</taxon>
        <taxon>Clostridia</taxon>
        <taxon>Lachnospirales</taxon>
        <taxon>Lachnospiraceae</taxon>
        <taxon>Zhenhengia</taxon>
    </lineage>
</organism>
<dbReference type="InterPro" id="IPR003646">
    <property type="entry name" value="SH3-like_bac-type"/>
</dbReference>
<keyword evidence="3" id="KW-0378">Hydrolase</keyword>
<name>A0A926ENC7_9FIRM</name>
<dbReference type="InterPro" id="IPR038765">
    <property type="entry name" value="Papain-like_cys_pep_sf"/>
</dbReference>
<keyword evidence="8" id="KW-1185">Reference proteome</keyword>
<comment type="similarity">
    <text evidence="1">Belongs to the peptidase C40 family.</text>
</comment>
<protein>
    <submittedName>
        <fullName evidence="7">C40 family peptidase</fullName>
    </submittedName>
</protein>
<dbReference type="Pfam" id="PF08239">
    <property type="entry name" value="SH3_3"/>
    <property type="match status" value="1"/>
</dbReference>
<dbReference type="GO" id="GO:0008234">
    <property type="term" value="F:cysteine-type peptidase activity"/>
    <property type="evidence" value="ECO:0007669"/>
    <property type="project" value="UniProtKB-KW"/>
</dbReference>
<dbReference type="PANTHER" id="PTHR47053:SF1">
    <property type="entry name" value="MUREIN DD-ENDOPEPTIDASE MEPH-RELATED"/>
    <property type="match status" value="1"/>
</dbReference>
<dbReference type="PROSITE" id="PS51935">
    <property type="entry name" value="NLPC_P60"/>
    <property type="match status" value="1"/>
</dbReference>
<dbReference type="AlphaFoldDB" id="A0A926ENC7"/>
<feature type="chain" id="PRO_5037714709" evidence="5">
    <location>
        <begin position="24"/>
        <end position="231"/>
    </location>
</feature>
<reference evidence="7" key="1">
    <citation type="submission" date="2020-08" db="EMBL/GenBank/DDBJ databases">
        <title>Genome public.</title>
        <authorList>
            <person name="Liu C."/>
            <person name="Sun Q."/>
        </authorList>
    </citation>
    <scope>NUCLEOTIDE SEQUENCE</scope>
    <source>
        <strain evidence="7">NSJ-12</strain>
    </source>
</reference>
<dbReference type="Pfam" id="PF00877">
    <property type="entry name" value="NLPC_P60"/>
    <property type="match status" value="1"/>
</dbReference>
<evidence type="ECO:0000259" key="6">
    <source>
        <dbReference type="PROSITE" id="PS51935"/>
    </source>
</evidence>
<gene>
    <name evidence="7" type="ORF">H8718_17230</name>
</gene>
<evidence type="ECO:0000256" key="5">
    <source>
        <dbReference type="SAM" id="SignalP"/>
    </source>
</evidence>
<dbReference type="Gene3D" id="2.30.30.40">
    <property type="entry name" value="SH3 Domains"/>
    <property type="match status" value="1"/>
</dbReference>
<dbReference type="Gene3D" id="3.90.1720.10">
    <property type="entry name" value="endopeptidase domain like (from Nostoc punctiforme)"/>
    <property type="match status" value="1"/>
</dbReference>
<accession>A0A926ENC7</accession>
<dbReference type="InterPro" id="IPR000064">
    <property type="entry name" value="NLP_P60_dom"/>
</dbReference>
<evidence type="ECO:0000256" key="1">
    <source>
        <dbReference type="ARBA" id="ARBA00007074"/>
    </source>
</evidence>
<sequence>MRTLKRHILVMGFILCTCVNVYAANSGSQSLFPKSLGMTGEIVGKNVNIRNHPDVHADVIEKVSHKPVQVVGKNHEWYKVLTQNGEGWVYNTYIEVQREELIPYAKVKGEELVEYGLQFLGTPYVWGGNNLTGGVDCSGFTQQVFGAFDIDISRVSYMQALDGKEVSKNELRTGDLIFFDTTGINNGQISHVGIYMGDDKFIHSESTRGVTVSNLSSGYYTRNYVKAIRVL</sequence>
<dbReference type="RefSeq" id="WP_177671118.1">
    <property type="nucleotide sequence ID" value="NZ_JACRSY010000042.1"/>
</dbReference>
<dbReference type="GO" id="GO:0006508">
    <property type="term" value="P:proteolysis"/>
    <property type="evidence" value="ECO:0007669"/>
    <property type="project" value="UniProtKB-KW"/>
</dbReference>
<proteinExistence type="inferred from homology"/>
<comment type="caution">
    <text evidence="7">The sequence shown here is derived from an EMBL/GenBank/DDBJ whole genome shotgun (WGS) entry which is preliminary data.</text>
</comment>